<dbReference type="Proteomes" id="UP000218542">
    <property type="component" value="Unassembled WGS sequence"/>
</dbReference>
<sequence>MDVLIRAWNYVRKNKGSAGIDKVTIQEVEKQGVLKLLFAIQIELAEESDSAEVRRMAYKIVGKKKHLFFCSG</sequence>
<organism evidence="1 2">
    <name type="scientific">Candidatus Scalindua japonica</name>
    <dbReference type="NCBI Taxonomy" id="1284222"/>
    <lineage>
        <taxon>Bacteria</taxon>
        <taxon>Pseudomonadati</taxon>
        <taxon>Planctomycetota</taxon>
        <taxon>Candidatus Brocadiia</taxon>
        <taxon>Candidatus Brocadiales</taxon>
        <taxon>Candidatus Scalinduaceae</taxon>
        <taxon>Candidatus Scalindua</taxon>
    </lineage>
</organism>
<comment type="caution">
    <text evidence="1">The sequence shown here is derived from an EMBL/GenBank/DDBJ whole genome shotgun (WGS) entry which is preliminary data.</text>
</comment>
<accession>A0A286TZY0</accession>
<evidence type="ECO:0000313" key="2">
    <source>
        <dbReference type="Proteomes" id="UP000218542"/>
    </source>
</evidence>
<proteinExistence type="predicted"/>
<evidence type="ECO:0000313" key="1">
    <source>
        <dbReference type="EMBL" id="GAX61437.1"/>
    </source>
</evidence>
<keyword evidence="1" id="KW-0808">Transferase</keyword>
<dbReference type="EMBL" id="BAOS01000022">
    <property type="protein sequence ID" value="GAX61437.1"/>
    <property type="molecule type" value="Genomic_DNA"/>
</dbReference>
<keyword evidence="1" id="KW-0548">Nucleotidyltransferase</keyword>
<dbReference type="AlphaFoldDB" id="A0A286TZY0"/>
<gene>
    <name evidence="1" type="ORF">SCALIN_C22_0148</name>
</gene>
<keyword evidence="1" id="KW-0695">RNA-directed DNA polymerase</keyword>
<dbReference type="GO" id="GO:0003964">
    <property type="term" value="F:RNA-directed DNA polymerase activity"/>
    <property type="evidence" value="ECO:0007669"/>
    <property type="project" value="UniProtKB-KW"/>
</dbReference>
<protein>
    <submittedName>
        <fullName evidence="1">RNA-directed DNA polymerase</fullName>
    </submittedName>
</protein>
<name>A0A286TZY0_9BACT</name>
<reference evidence="2" key="1">
    <citation type="journal article" date="2017" name="Environ. Microbiol. Rep.">
        <title>Genetic Diversity of Marine Anaerobic Ammonium-Oxidizing Bacteria as Revealed by Genomic and Proteomic Analyses of 'Candidatus Scalindua japonica'.</title>
        <authorList>
            <person name="Oshiki M."/>
            <person name="Mizuto K."/>
            <person name="Kimura Z."/>
            <person name="Kindaichi T."/>
            <person name="Satoh H."/>
            <person name="Okabe S."/>
        </authorList>
    </citation>
    <scope>NUCLEOTIDE SEQUENCE [LARGE SCALE GENOMIC DNA]</scope>
    <source>
        <strain evidence="2">husup-a2</strain>
    </source>
</reference>
<keyword evidence="2" id="KW-1185">Reference proteome</keyword>